<organism evidence="1 2">
    <name type="scientific">Rippkaea orientalis (strain PCC 8801 / RF-1)</name>
    <name type="common">Cyanothece sp. (strain PCC 8801)</name>
    <dbReference type="NCBI Taxonomy" id="41431"/>
    <lineage>
        <taxon>Bacteria</taxon>
        <taxon>Bacillati</taxon>
        <taxon>Cyanobacteriota</taxon>
        <taxon>Cyanophyceae</taxon>
        <taxon>Oscillatoriophycideae</taxon>
        <taxon>Chroococcales</taxon>
        <taxon>Aphanothecaceae</taxon>
        <taxon>Rippkaea</taxon>
        <taxon>Rippkaea orientalis</taxon>
    </lineage>
</organism>
<sequence>MSSSQNNLTVDEAIKILKSYSCVQIKVMRFELDKEVLRQAIKLITGLSDHENFGICADNLQQGLQALRSYLKALNYNFELNKNPFPSEDTAVYIKFNTQTQKYYLDSYQGTYRGVLISCQSEDDSLVGTYGHFPLDLFESTFENE</sequence>
<dbReference type="HOGENOM" id="CLU_144856_0_0_3"/>
<dbReference type="KEGG" id="cyp:PCC8801_3425"/>
<dbReference type="eggNOG" id="ENOG5032RTM">
    <property type="taxonomic scope" value="Bacteria"/>
</dbReference>
<dbReference type="Pfam" id="PF08854">
    <property type="entry name" value="DUF1824"/>
    <property type="match status" value="1"/>
</dbReference>
<name>B7K0A9_RIPO1</name>
<dbReference type="OrthoDB" id="424950at2"/>
<evidence type="ECO:0000313" key="1">
    <source>
        <dbReference type="EMBL" id="ACK67393.1"/>
    </source>
</evidence>
<dbReference type="Gene3D" id="3.30.360.10">
    <property type="entry name" value="Dihydrodipicolinate Reductase, domain 2"/>
    <property type="match status" value="1"/>
</dbReference>
<protein>
    <recommendedName>
        <fullName evidence="3">DUF1824 domain-containing protein</fullName>
    </recommendedName>
</protein>
<gene>
    <name evidence="1" type="ordered locus">PCC8801_3425</name>
</gene>
<keyword evidence="2" id="KW-1185">Reference proteome</keyword>
<dbReference type="InterPro" id="IPR014953">
    <property type="entry name" value="DUF1824"/>
</dbReference>
<evidence type="ECO:0008006" key="3">
    <source>
        <dbReference type="Google" id="ProtNLM"/>
    </source>
</evidence>
<dbReference type="AlphaFoldDB" id="B7K0A9"/>
<proteinExistence type="predicted"/>
<dbReference type="Proteomes" id="UP000008204">
    <property type="component" value="Chromosome"/>
</dbReference>
<dbReference type="SUPFAM" id="SSF160532">
    <property type="entry name" value="Ava3019-like"/>
    <property type="match status" value="1"/>
</dbReference>
<reference evidence="2" key="1">
    <citation type="journal article" date="2011" name="MBio">
        <title>Novel metabolic attributes of the genus Cyanothece, comprising a group of unicellular nitrogen-fixing Cyanobacteria.</title>
        <authorList>
            <person name="Bandyopadhyay A."/>
            <person name="Elvitigala T."/>
            <person name="Welsh E."/>
            <person name="Stockel J."/>
            <person name="Liberton M."/>
            <person name="Min H."/>
            <person name="Sherman L.A."/>
            <person name="Pakrasi H.B."/>
        </authorList>
    </citation>
    <scope>NUCLEOTIDE SEQUENCE [LARGE SCALE GENOMIC DNA]</scope>
    <source>
        <strain evidence="2">PCC 8801</strain>
    </source>
</reference>
<dbReference type="EMBL" id="CP001287">
    <property type="protein sequence ID" value="ACK67393.1"/>
    <property type="molecule type" value="Genomic_DNA"/>
</dbReference>
<dbReference type="STRING" id="41431.PCC8801_3425"/>
<dbReference type="RefSeq" id="WP_012596653.1">
    <property type="nucleotide sequence ID" value="NC_011726.1"/>
</dbReference>
<accession>B7K0A9</accession>
<evidence type="ECO:0000313" key="2">
    <source>
        <dbReference type="Proteomes" id="UP000008204"/>
    </source>
</evidence>